<proteinExistence type="predicted"/>
<dbReference type="PANTHER" id="PTHR45947:SF3">
    <property type="entry name" value="SULFOQUINOVOSYL TRANSFERASE SQD2"/>
    <property type="match status" value="1"/>
</dbReference>
<dbReference type="RefSeq" id="WP_380922798.1">
    <property type="nucleotide sequence ID" value="NZ_JBHUPE010000007.1"/>
</dbReference>
<dbReference type="Gene3D" id="3.40.50.2000">
    <property type="entry name" value="Glycogen Phosphorylase B"/>
    <property type="match status" value="2"/>
</dbReference>
<dbReference type="Pfam" id="PF13477">
    <property type="entry name" value="Glyco_trans_4_2"/>
    <property type="match status" value="1"/>
</dbReference>
<evidence type="ECO:0000259" key="1">
    <source>
        <dbReference type="Pfam" id="PF00534"/>
    </source>
</evidence>
<evidence type="ECO:0000313" key="3">
    <source>
        <dbReference type="EMBL" id="MFD2905891.1"/>
    </source>
</evidence>
<accession>A0ABW5Z0A6</accession>
<evidence type="ECO:0000313" key="4">
    <source>
        <dbReference type="Proteomes" id="UP001597509"/>
    </source>
</evidence>
<keyword evidence="4" id="KW-1185">Reference proteome</keyword>
<protein>
    <submittedName>
        <fullName evidence="3">Glycosyltransferase family 4 protein</fullName>
    </submittedName>
</protein>
<dbReference type="SUPFAM" id="SSF53756">
    <property type="entry name" value="UDP-Glycosyltransferase/glycogen phosphorylase"/>
    <property type="match status" value="1"/>
</dbReference>
<evidence type="ECO:0000259" key="2">
    <source>
        <dbReference type="Pfam" id="PF13477"/>
    </source>
</evidence>
<feature type="domain" description="Glycosyltransferase subfamily 4-like N-terminal" evidence="2">
    <location>
        <begin position="28"/>
        <end position="151"/>
    </location>
</feature>
<name>A0ABW5Z0A6_9SPHI</name>
<dbReference type="InterPro" id="IPR028098">
    <property type="entry name" value="Glyco_trans_4-like_N"/>
</dbReference>
<gene>
    <name evidence="3" type="ORF">ACFS6I_18325</name>
</gene>
<feature type="domain" description="Glycosyl transferase family 1" evidence="1">
    <location>
        <begin position="198"/>
        <end position="361"/>
    </location>
</feature>
<dbReference type="CDD" id="cd03808">
    <property type="entry name" value="GT4_CapM-like"/>
    <property type="match status" value="1"/>
</dbReference>
<dbReference type="Pfam" id="PF00534">
    <property type="entry name" value="Glycos_transf_1"/>
    <property type="match status" value="1"/>
</dbReference>
<dbReference type="InterPro" id="IPR001296">
    <property type="entry name" value="Glyco_trans_1"/>
</dbReference>
<dbReference type="Proteomes" id="UP001597509">
    <property type="component" value="Unassembled WGS sequence"/>
</dbReference>
<sequence>MRKKKRKEIRLLQVVNDAFVLPYFIGDQFEYFKKRGVIQFIACHKSEFLDKFAKKVNIPYFNIPIKRSINPFKDLSAILKLFIIIRKYKINYVFGHTPKGAMVAMIAAYLAGVDNRIYFRHGLVFETSNGLKKRVLMFIERLTVKIATKVVNVSPSVLEKVKSEKIDVSKDLILSSGTCNGIDIKRFNNSKSEEVSDLLKKQLKINSDHFIVGFVGRLVRDKGIVELIEAWQILSISHPNMKLLIVGPFEKRDSISESFRRQIKSMDSIIHIDFTEDVVPYYRLMSLLILPSYREGFPTVVLEAGAMGIPAIVTKVTGCIDAVRDHITGLHIENSTEDIIEKIEFYYSHPKILAIHGKQAKDYITTYFPQERIWREIENKLLDS</sequence>
<organism evidence="3 4">
    <name type="scientific">Sphingobacterium anhuiense</name>
    <dbReference type="NCBI Taxonomy" id="493780"/>
    <lineage>
        <taxon>Bacteria</taxon>
        <taxon>Pseudomonadati</taxon>
        <taxon>Bacteroidota</taxon>
        <taxon>Sphingobacteriia</taxon>
        <taxon>Sphingobacteriales</taxon>
        <taxon>Sphingobacteriaceae</taxon>
        <taxon>Sphingobacterium</taxon>
    </lineage>
</organism>
<comment type="caution">
    <text evidence="3">The sequence shown here is derived from an EMBL/GenBank/DDBJ whole genome shotgun (WGS) entry which is preliminary data.</text>
</comment>
<dbReference type="InterPro" id="IPR050194">
    <property type="entry name" value="Glycosyltransferase_grp1"/>
</dbReference>
<reference evidence="4" key="1">
    <citation type="journal article" date="2019" name="Int. J. Syst. Evol. Microbiol.">
        <title>The Global Catalogue of Microorganisms (GCM) 10K type strain sequencing project: providing services to taxonomists for standard genome sequencing and annotation.</title>
        <authorList>
            <consortium name="The Broad Institute Genomics Platform"/>
            <consortium name="The Broad Institute Genome Sequencing Center for Infectious Disease"/>
            <person name="Wu L."/>
            <person name="Ma J."/>
        </authorList>
    </citation>
    <scope>NUCLEOTIDE SEQUENCE [LARGE SCALE GENOMIC DNA]</scope>
    <source>
        <strain evidence="4">KCTC 22209</strain>
    </source>
</reference>
<dbReference type="PANTHER" id="PTHR45947">
    <property type="entry name" value="SULFOQUINOVOSYL TRANSFERASE SQD2"/>
    <property type="match status" value="1"/>
</dbReference>
<dbReference type="EMBL" id="JBHUPE010000007">
    <property type="protein sequence ID" value="MFD2905891.1"/>
    <property type="molecule type" value="Genomic_DNA"/>
</dbReference>